<evidence type="ECO:0000256" key="3">
    <source>
        <dbReference type="ARBA" id="ARBA00022741"/>
    </source>
</evidence>
<dbReference type="CDD" id="cd12091">
    <property type="entry name" value="FANCM_ID"/>
    <property type="match status" value="1"/>
</dbReference>
<dbReference type="SMART" id="SM00490">
    <property type="entry name" value="HELICc"/>
    <property type="match status" value="1"/>
</dbReference>
<dbReference type="InterPro" id="IPR027417">
    <property type="entry name" value="P-loop_NTPase"/>
</dbReference>
<organism evidence="10">
    <name type="scientific">Blastocystis hominis</name>
    <dbReference type="NCBI Taxonomy" id="12968"/>
    <lineage>
        <taxon>Eukaryota</taxon>
        <taxon>Sar</taxon>
        <taxon>Stramenopiles</taxon>
        <taxon>Bigyra</taxon>
        <taxon>Opalozoa</taxon>
        <taxon>Opalinata</taxon>
        <taxon>Blastocystidae</taxon>
        <taxon>Blastocystis</taxon>
    </lineage>
</organism>
<evidence type="ECO:0000256" key="7">
    <source>
        <dbReference type="ARBA" id="ARBA00023242"/>
    </source>
</evidence>
<comment type="similarity">
    <text evidence="2">Belongs to the DEAD box helicase family. DEAH subfamily. FANCM sub-subfamily.</text>
</comment>
<evidence type="ECO:0000313" key="11">
    <source>
        <dbReference type="Proteomes" id="UP000008312"/>
    </source>
</evidence>
<evidence type="ECO:0000256" key="5">
    <source>
        <dbReference type="ARBA" id="ARBA00022806"/>
    </source>
</evidence>
<gene>
    <name evidence="10" type="ORF">GSBLH_T00002361001</name>
</gene>
<dbReference type="RefSeq" id="XP_012896362.1">
    <property type="nucleotide sequence ID" value="XM_013040908.1"/>
</dbReference>
<dbReference type="InterPro" id="IPR044749">
    <property type="entry name" value="FANCM_DEXDc"/>
</dbReference>
<protein>
    <recommendedName>
        <fullName evidence="12">DNA helicase</fullName>
    </recommendedName>
</protein>
<comment type="subcellular location">
    <subcellularLocation>
        <location evidence="1">Nucleus</location>
    </subcellularLocation>
</comment>
<evidence type="ECO:0000256" key="2">
    <source>
        <dbReference type="ARBA" id="ARBA00009889"/>
    </source>
</evidence>
<dbReference type="PROSITE" id="PS51192">
    <property type="entry name" value="HELICASE_ATP_BIND_1"/>
    <property type="match status" value="1"/>
</dbReference>
<dbReference type="Gene3D" id="3.40.50.300">
    <property type="entry name" value="P-loop containing nucleotide triphosphate hydrolases"/>
    <property type="match status" value="2"/>
</dbReference>
<keyword evidence="6" id="KW-0067">ATP-binding</keyword>
<proteinExistence type="inferred from homology"/>
<dbReference type="CDD" id="cd18033">
    <property type="entry name" value="DEXDc_FANCM"/>
    <property type="match status" value="1"/>
</dbReference>
<accession>D8M2M5</accession>
<dbReference type="InterPro" id="IPR011545">
    <property type="entry name" value="DEAD/DEAH_box_helicase_dom"/>
</dbReference>
<dbReference type="SUPFAM" id="SSF52540">
    <property type="entry name" value="P-loop containing nucleoside triphosphate hydrolases"/>
    <property type="match status" value="1"/>
</dbReference>
<evidence type="ECO:0000256" key="6">
    <source>
        <dbReference type="ARBA" id="ARBA00022840"/>
    </source>
</evidence>
<dbReference type="GO" id="GO:0016787">
    <property type="term" value="F:hydrolase activity"/>
    <property type="evidence" value="ECO:0007669"/>
    <property type="project" value="UniProtKB-KW"/>
</dbReference>
<dbReference type="PROSITE" id="PS51194">
    <property type="entry name" value="HELICASE_CTER"/>
    <property type="match status" value="1"/>
</dbReference>
<reference evidence="10" key="1">
    <citation type="submission" date="2010-02" db="EMBL/GenBank/DDBJ databases">
        <title>Sequencing and annotation of the Blastocystis hominis genome.</title>
        <authorList>
            <person name="Wincker P."/>
        </authorList>
    </citation>
    <scope>NUCLEOTIDE SEQUENCE</scope>
    <source>
        <strain evidence="10">Singapore isolate B</strain>
    </source>
</reference>
<feature type="domain" description="Helicase ATP-binding" evidence="8">
    <location>
        <begin position="30"/>
        <end position="198"/>
    </location>
</feature>
<evidence type="ECO:0000259" key="8">
    <source>
        <dbReference type="PROSITE" id="PS51192"/>
    </source>
</evidence>
<dbReference type="Pfam" id="PF00271">
    <property type="entry name" value="Helicase_C"/>
    <property type="match status" value="1"/>
</dbReference>
<dbReference type="EMBL" id="FN668649">
    <property type="protein sequence ID" value="CBK22314.2"/>
    <property type="molecule type" value="Genomic_DNA"/>
</dbReference>
<dbReference type="AlphaFoldDB" id="D8M2M5"/>
<dbReference type="GO" id="GO:0009378">
    <property type="term" value="F:four-way junction helicase activity"/>
    <property type="evidence" value="ECO:0007669"/>
    <property type="project" value="TreeGrafter"/>
</dbReference>
<evidence type="ECO:0008006" key="12">
    <source>
        <dbReference type="Google" id="ProtNLM"/>
    </source>
</evidence>
<dbReference type="GO" id="GO:0005634">
    <property type="term" value="C:nucleus"/>
    <property type="evidence" value="ECO:0007669"/>
    <property type="project" value="UniProtKB-SubCell"/>
</dbReference>
<dbReference type="PANTHER" id="PTHR14025:SF20">
    <property type="entry name" value="FANCONI ANEMIA GROUP M PROTEIN"/>
    <property type="match status" value="1"/>
</dbReference>
<dbReference type="GO" id="GO:0036297">
    <property type="term" value="P:interstrand cross-link repair"/>
    <property type="evidence" value="ECO:0007669"/>
    <property type="project" value="TreeGrafter"/>
</dbReference>
<evidence type="ECO:0000256" key="4">
    <source>
        <dbReference type="ARBA" id="ARBA00022801"/>
    </source>
</evidence>
<evidence type="ECO:0000313" key="10">
    <source>
        <dbReference type="EMBL" id="CBK22314.2"/>
    </source>
</evidence>
<dbReference type="InterPro" id="IPR014001">
    <property type="entry name" value="Helicase_ATP-bd"/>
</dbReference>
<keyword evidence="5" id="KW-0347">Helicase</keyword>
<dbReference type="InterPro" id="IPR039686">
    <property type="entry name" value="FANCM/Mph1-like_ID"/>
</dbReference>
<dbReference type="OMA" id="YQFTIVQ"/>
<keyword evidence="11" id="KW-1185">Reference proteome</keyword>
<name>D8M2M5_BLAHO</name>
<dbReference type="OrthoDB" id="164902at2759"/>
<feature type="domain" description="Helicase C-terminal" evidence="9">
    <location>
        <begin position="376"/>
        <end position="596"/>
    </location>
</feature>
<dbReference type="GO" id="GO:0000400">
    <property type="term" value="F:four-way junction DNA binding"/>
    <property type="evidence" value="ECO:0007669"/>
    <property type="project" value="TreeGrafter"/>
</dbReference>
<dbReference type="FunFam" id="3.40.50.300:FF:000861">
    <property type="entry name" value="Fanconi anemia, complementation group M"/>
    <property type="match status" value="1"/>
</dbReference>
<dbReference type="GeneID" id="24919537"/>
<dbReference type="InParanoid" id="D8M2M5"/>
<sequence>MKTYMFPRFHAPLIDSYPTNYPIREYQYAIVSTALLRNTLVSLPTGLGKTFIAAVVMYNFYRWFPAGKVVFMAPTKPLVTQQIGACYDIVGIPHSESAELLGNRPAEDRRRLWSTKRVFYCTPQILQNDLANGVVDPKLITCLVVDECHKAQKQYAYVVVVQRLMQIHHHFRVLGLSATPGQDIESIQSVINNLDINTICLRTREDPDVRKYLKEVLEEEIVVKLNARYQKMIDEWMGFVLNPLMRLNNLGLLPERNPRKVNKMMLLDLQSRIISGKVSGVSGPRRMEALNDIKLLMSMTQASAVLSTYGVGAFVEVWIAQTHHFQTLGVMFQETAVEKPNPAKVQLVTSSKFKEYYNRIFQGVQKMEYVHPKLERLREFLIDHFRRNAAAGRETRVIVFAQYRSSVQEILNFLRGEKMIRATAFVGQQKRNTDVAMVGEDGEPTAEHLYPDEIVPNTAHRTISSYFGGRESLPAVTSVPFIQVNGQSQKQQQEILRDFKAGKFNVLVATCIAEEGLDIGEVDLLVCYEGISSSTRLLQRKGRTGRKRSGRVVMLLTEGAEYQKHRRSLQKYTAITKTLKTRGDLLRFCPHMDTLFTSGFHPECVKESLHISEFHYSQIGGHTPKKRSRTVNHYVMSDERKRRENSWWESAQGKELTSLLLRGTIDVSLAMRKAEGSGEEKENRWGVWLRMKSFIEGEKWKEAYPESLTGTWLLDEKSIHRSVWVGEWVHGIVAELFRKCGESAEPPNDGIAAE</sequence>
<dbReference type="Proteomes" id="UP000008312">
    <property type="component" value="Unassembled WGS sequence"/>
</dbReference>
<keyword evidence="7" id="KW-0539">Nucleus</keyword>
<evidence type="ECO:0000256" key="1">
    <source>
        <dbReference type="ARBA" id="ARBA00004123"/>
    </source>
</evidence>
<dbReference type="GO" id="GO:0045003">
    <property type="term" value="P:double-strand break repair via synthesis-dependent strand annealing"/>
    <property type="evidence" value="ECO:0007669"/>
    <property type="project" value="TreeGrafter"/>
</dbReference>
<dbReference type="SMART" id="SM00487">
    <property type="entry name" value="DEXDc"/>
    <property type="match status" value="1"/>
</dbReference>
<dbReference type="InterPro" id="IPR001650">
    <property type="entry name" value="Helicase_C-like"/>
</dbReference>
<keyword evidence="3" id="KW-0547">Nucleotide-binding</keyword>
<dbReference type="PANTHER" id="PTHR14025">
    <property type="entry name" value="FANCONI ANEMIA GROUP M FANCM FAMILY MEMBER"/>
    <property type="match status" value="1"/>
</dbReference>
<dbReference type="GO" id="GO:0005524">
    <property type="term" value="F:ATP binding"/>
    <property type="evidence" value="ECO:0007669"/>
    <property type="project" value="UniProtKB-KW"/>
</dbReference>
<dbReference type="Pfam" id="PF00270">
    <property type="entry name" value="DEAD"/>
    <property type="match status" value="1"/>
</dbReference>
<dbReference type="GO" id="GO:0043138">
    <property type="term" value="F:3'-5' DNA helicase activity"/>
    <property type="evidence" value="ECO:0007669"/>
    <property type="project" value="InterPro"/>
</dbReference>
<keyword evidence="4" id="KW-0378">Hydrolase</keyword>
<evidence type="ECO:0000259" key="9">
    <source>
        <dbReference type="PROSITE" id="PS51194"/>
    </source>
</evidence>